<feature type="transmembrane region" description="Helical" evidence="16">
    <location>
        <begin position="12"/>
        <end position="30"/>
    </location>
</feature>
<evidence type="ECO:0000256" key="11">
    <source>
        <dbReference type="ARBA" id="ARBA00023201"/>
    </source>
</evidence>
<feature type="transmembrane region" description="Helical" evidence="16">
    <location>
        <begin position="127"/>
        <end position="152"/>
    </location>
</feature>
<evidence type="ECO:0000256" key="2">
    <source>
        <dbReference type="ARBA" id="ARBA00006434"/>
    </source>
</evidence>
<comment type="function">
    <text evidence="16">Catalyzes the sodium-dependent uptake of extracellular L-proline.</text>
</comment>
<dbReference type="GO" id="GO:0015193">
    <property type="term" value="F:L-proline transmembrane transporter activity"/>
    <property type="evidence" value="ECO:0007669"/>
    <property type="project" value="TreeGrafter"/>
</dbReference>
<feature type="transmembrane region" description="Helical" evidence="16">
    <location>
        <begin position="406"/>
        <end position="426"/>
    </location>
</feature>
<feature type="transmembrane region" description="Helical" evidence="16">
    <location>
        <begin position="164"/>
        <end position="186"/>
    </location>
</feature>
<dbReference type="AlphaFoldDB" id="A0AAE6X5S2"/>
<dbReference type="PROSITE" id="PS50283">
    <property type="entry name" value="NA_SOLUT_SYMP_3"/>
    <property type="match status" value="1"/>
</dbReference>
<dbReference type="InterPro" id="IPR038377">
    <property type="entry name" value="Na/Glc_symporter_sf"/>
</dbReference>
<sequence>MFGFDPTTTTFLIYIIGMILIGFIAYRFTNNLSDYILGGRRLGSFVTGLSAGASDMSGWLLMGLPGAVYASGLVEGWIAIGLTIGAYLNWLFVAGRLRMFTEYNANALTLPEYFHHRFGDRTRVLKIVSATIILFFFAIYCSSGVVAGARLFENLFGVPYATALWYGALATIIYTFIGGFLAVSWTDTIQATLMLFALFLTPIFVLIHLGGFEQTHNVIVQAGAAVNKDFTDLFTGTTFIGLLSLSAWGLGYFGQPHILARFMAADSVKSIPNARRISMAWMIICLFGAVGIGFFGQAYFFANPDQAAIVNQNHEQVFVELSKLLFNPWIAGVLLSAILAAVMSTLSAQLLICSSAITEDFYKGMLRPKASQKELVWLGRVMVLVISAVAIVIAQDPKSKVLGLVSYAWAGFGCAFGPVVILSLFWKRINAAGAMAGMLTGALVVVFWNRVVPDSGIYEMIPGFILATLAIVVVSLITPEPKAEIVDTFDNAEKAYHTEMQK</sequence>
<dbReference type="CDD" id="cd11475">
    <property type="entry name" value="SLC5sbd_PutP"/>
    <property type="match status" value="1"/>
</dbReference>
<dbReference type="Proteomes" id="UP000276901">
    <property type="component" value="Unassembled WGS sequence"/>
</dbReference>
<comment type="catalytic activity">
    <reaction evidence="12">
        <text>L-proline(in) + Na(+)(in) = L-proline(out) + Na(+)(out)</text>
        <dbReference type="Rhea" id="RHEA:28967"/>
        <dbReference type="ChEBI" id="CHEBI:29101"/>
        <dbReference type="ChEBI" id="CHEBI:60039"/>
    </reaction>
</comment>
<feature type="transmembrane region" description="Helical" evidence="16">
    <location>
        <begin position="433"/>
        <end position="451"/>
    </location>
</feature>
<evidence type="ECO:0000256" key="1">
    <source>
        <dbReference type="ARBA" id="ARBA00004651"/>
    </source>
</evidence>
<name>A0AAE6X5S2_9PAST</name>
<feature type="transmembrane region" description="Helical" evidence="16">
    <location>
        <begin position="329"/>
        <end position="354"/>
    </location>
</feature>
<dbReference type="InterPro" id="IPR050277">
    <property type="entry name" value="Sodium:Solute_Symporter"/>
</dbReference>
<keyword evidence="10 16" id="KW-0472">Membrane</keyword>
<organism evidence="17 20">
    <name type="scientific">Frederiksenia canicola</name>
    <dbReference type="NCBI Taxonomy" id="123824"/>
    <lineage>
        <taxon>Bacteria</taxon>
        <taxon>Pseudomonadati</taxon>
        <taxon>Pseudomonadota</taxon>
        <taxon>Gammaproteobacteria</taxon>
        <taxon>Pasteurellales</taxon>
        <taxon>Pasteurellaceae</taxon>
        <taxon>Frederiksenia</taxon>
    </lineage>
</organism>
<comment type="similarity">
    <text evidence="2 15">Belongs to the sodium:solute symporter (SSF) (TC 2.A.21) family.</text>
</comment>
<dbReference type="EMBL" id="CP015029">
    <property type="protein sequence ID" value="QIM64582.1"/>
    <property type="molecule type" value="Genomic_DNA"/>
</dbReference>
<dbReference type="NCBIfam" id="TIGR00813">
    <property type="entry name" value="sss"/>
    <property type="match status" value="1"/>
</dbReference>
<keyword evidence="3 16" id="KW-0813">Transport</keyword>
<keyword evidence="19" id="KW-1185">Reference proteome</keyword>
<dbReference type="GO" id="GO:0031402">
    <property type="term" value="F:sodium ion binding"/>
    <property type="evidence" value="ECO:0007669"/>
    <property type="project" value="UniProtKB-UniRule"/>
</dbReference>
<dbReference type="InterPro" id="IPR011851">
    <property type="entry name" value="Na/Pro_symporter"/>
</dbReference>
<evidence type="ECO:0000256" key="5">
    <source>
        <dbReference type="ARBA" id="ARBA00022692"/>
    </source>
</evidence>
<evidence type="ECO:0000313" key="19">
    <source>
        <dbReference type="Proteomes" id="UP000276901"/>
    </source>
</evidence>
<evidence type="ECO:0000256" key="9">
    <source>
        <dbReference type="ARBA" id="ARBA00023065"/>
    </source>
</evidence>
<keyword evidence="16" id="KW-0029">Amino-acid transport</keyword>
<evidence type="ECO:0000256" key="7">
    <source>
        <dbReference type="ARBA" id="ARBA00022989"/>
    </source>
</evidence>
<dbReference type="PANTHER" id="PTHR48086">
    <property type="entry name" value="SODIUM/PROLINE SYMPORTER-RELATED"/>
    <property type="match status" value="1"/>
</dbReference>
<dbReference type="KEGG" id="fcl:A4G17_03600"/>
<feature type="transmembrane region" description="Helical" evidence="16">
    <location>
        <begin position="233"/>
        <end position="253"/>
    </location>
</feature>
<evidence type="ECO:0000256" key="15">
    <source>
        <dbReference type="RuleBase" id="RU362091"/>
    </source>
</evidence>
<evidence type="ECO:0000256" key="4">
    <source>
        <dbReference type="ARBA" id="ARBA00022475"/>
    </source>
</evidence>
<comment type="subcellular location">
    <subcellularLocation>
        <location evidence="16">Cell inner membrane</location>
        <topology evidence="16">Multi-pass membrane protein</topology>
    </subcellularLocation>
    <subcellularLocation>
        <location evidence="1">Cell membrane</location>
        <topology evidence="1">Multi-pass membrane protein</topology>
    </subcellularLocation>
</comment>
<dbReference type="Gene3D" id="1.20.1730.10">
    <property type="entry name" value="Sodium/glucose cotransporter"/>
    <property type="match status" value="1"/>
</dbReference>
<feature type="transmembrane region" description="Helical" evidence="16">
    <location>
        <begin position="279"/>
        <end position="302"/>
    </location>
</feature>
<dbReference type="Pfam" id="PF00474">
    <property type="entry name" value="SSF"/>
    <property type="match status" value="1"/>
</dbReference>
<keyword evidence="16" id="KW-0997">Cell inner membrane</keyword>
<reference evidence="17 20" key="1">
    <citation type="submission" date="2016-03" db="EMBL/GenBank/DDBJ databases">
        <authorList>
            <person name="Hansen M.J."/>
            <person name="Bojesen A.M."/>
            <person name="Planet P."/>
        </authorList>
    </citation>
    <scope>NUCLEOTIDE SEQUENCE [LARGE SCALE GENOMIC DNA]</scope>
    <source>
        <strain evidence="17 20">HPA 21</strain>
    </source>
</reference>
<evidence type="ECO:0000256" key="12">
    <source>
        <dbReference type="ARBA" id="ARBA00033708"/>
    </source>
</evidence>
<gene>
    <name evidence="17" type="ORF">A4G17_03600</name>
    <name evidence="18" type="ORF">EDC49_2013</name>
</gene>
<feature type="transmembrane region" description="Helical" evidence="16">
    <location>
        <begin position="193"/>
        <end position="213"/>
    </location>
</feature>
<feature type="transmembrane region" description="Helical" evidence="16">
    <location>
        <begin position="457"/>
        <end position="477"/>
    </location>
</feature>
<dbReference type="InterPro" id="IPR018212">
    <property type="entry name" value="Na/solute_symporter_CS"/>
</dbReference>
<reference evidence="18 19" key="2">
    <citation type="submission" date="2018-11" db="EMBL/GenBank/DDBJ databases">
        <title>Genomic Encyclopedia of Type Strains, Phase IV (KMG-IV): sequencing the most valuable type-strain genomes for metagenomic binning, comparative biology and taxonomic classification.</title>
        <authorList>
            <person name="Goeker M."/>
        </authorList>
    </citation>
    <scope>NUCLEOTIDE SEQUENCE [LARGE SCALE GENOMIC DNA]</scope>
    <source>
        <strain evidence="18 19">DSM 25797</strain>
    </source>
</reference>
<evidence type="ECO:0000256" key="8">
    <source>
        <dbReference type="ARBA" id="ARBA00023053"/>
    </source>
</evidence>
<dbReference type="Proteomes" id="UP000502287">
    <property type="component" value="Chromosome"/>
</dbReference>
<feature type="transmembrane region" description="Helical" evidence="16">
    <location>
        <begin position="42"/>
        <end position="62"/>
    </location>
</feature>
<keyword evidence="4" id="KW-1003">Cell membrane</keyword>
<keyword evidence="9 16" id="KW-0406">Ion transport</keyword>
<keyword evidence="7 16" id="KW-1133">Transmembrane helix</keyword>
<evidence type="ECO:0000313" key="17">
    <source>
        <dbReference type="EMBL" id="QIM64582.1"/>
    </source>
</evidence>
<dbReference type="GO" id="GO:0005298">
    <property type="term" value="F:proline:sodium symporter activity"/>
    <property type="evidence" value="ECO:0007669"/>
    <property type="project" value="UniProtKB-UniRule"/>
</dbReference>
<dbReference type="RefSeq" id="WP_123957593.1">
    <property type="nucleotide sequence ID" value="NZ_CP015029.1"/>
</dbReference>
<dbReference type="PROSITE" id="PS00457">
    <property type="entry name" value="NA_SOLUT_SYMP_2"/>
    <property type="match status" value="1"/>
</dbReference>
<evidence type="ECO:0000256" key="16">
    <source>
        <dbReference type="RuleBase" id="RU366012"/>
    </source>
</evidence>
<dbReference type="InterPro" id="IPR001734">
    <property type="entry name" value="Na/solute_symporter"/>
</dbReference>
<evidence type="ECO:0000313" key="20">
    <source>
        <dbReference type="Proteomes" id="UP000502287"/>
    </source>
</evidence>
<evidence type="ECO:0000256" key="10">
    <source>
        <dbReference type="ARBA" id="ARBA00023136"/>
    </source>
</evidence>
<evidence type="ECO:0000313" key="18">
    <source>
        <dbReference type="EMBL" id="RPE90369.1"/>
    </source>
</evidence>
<protein>
    <recommendedName>
        <fullName evidence="13 16">Sodium/proline symporter</fullName>
    </recommendedName>
    <alternativeName>
        <fullName evidence="14 16">Proline permease</fullName>
    </alternativeName>
</protein>
<keyword evidence="8 16" id="KW-0915">Sodium</keyword>
<evidence type="ECO:0000256" key="14">
    <source>
        <dbReference type="ARBA" id="ARBA00082709"/>
    </source>
</evidence>
<keyword evidence="11 16" id="KW-0739">Sodium transport</keyword>
<evidence type="ECO:0000256" key="3">
    <source>
        <dbReference type="ARBA" id="ARBA00022448"/>
    </source>
</evidence>
<dbReference type="FunFam" id="1.20.1730.10:FF:000002">
    <property type="entry name" value="Sodium/proline symporter"/>
    <property type="match status" value="1"/>
</dbReference>
<dbReference type="GO" id="GO:0015824">
    <property type="term" value="P:proline transport"/>
    <property type="evidence" value="ECO:0007669"/>
    <property type="project" value="UniProtKB-UniRule"/>
</dbReference>
<dbReference type="PANTHER" id="PTHR48086:SF3">
    <property type="entry name" value="SODIUM_PROLINE SYMPORTER"/>
    <property type="match status" value="1"/>
</dbReference>
<feature type="transmembrane region" description="Helical" evidence="16">
    <location>
        <begin position="375"/>
        <end position="394"/>
    </location>
</feature>
<keyword evidence="6 16" id="KW-0769">Symport</keyword>
<dbReference type="GO" id="GO:0005886">
    <property type="term" value="C:plasma membrane"/>
    <property type="evidence" value="ECO:0007669"/>
    <property type="project" value="UniProtKB-SubCell"/>
</dbReference>
<dbReference type="NCBIfam" id="TIGR02121">
    <property type="entry name" value="Na_Pro_sym"/>
    <property type="match status" value="1"/>
</dbReference>
<keyword evidence="5 16" id="KW-0812">Transmembrane</keyword>
<dbReference type="PROSITE" id="PS00456">
    <property type="entry name" value="NA_SOLUT_SYMP_1"/>
    <property type="match status" value="1"/>
</dbReference>
<evidence type="ECO:0000256" key="13">
    <source>
        <dbReference type="ARBA" id="ARBA00067214"/>
    </source>
</evidence>
<dbReference type="EMBL" id="RKQT01000007">
    <property type="protein sequence ID" value="RPE90369.1"/>
    <property type="molecule type" value="Genomic_DNA"/>
</dbReference>
<accession>A0AAE6X5S2</accession>
<proteinExistence type="inferred from homology"/>
<feature type="transmembrane region" description="Helical" evidence="16">
    <location>
        <begin position="68"/>
        <end position="92"/>
    </location>
</feature>
<evidence type="ECO:0000256" key="6">
    <source>
        <dbReference type="ARBA" id="ARBA00022847"/>
    </source>
</evidence>